<dbReference type="SUPFAM" id="SSF56112">
    <property type="entry name" value="Protein kinase-like (PK-like)"/>
    <property type="match status" value="1"/>
</dbReference>
<keyword evidence="15" id="KW-0744">Spermatogenesis</keyword>
<evidence type="ECO:0000313" key="23">
    <source>
        <dbReference type="Proteomes" id="UP001642483"/>
    </source>
</evidence>
<evidence type="ECO:0000256" key="13">
    <source>
        <dbReference type="ARBA" id="ARBA00022842"/>
    </source>
</evidence>
<evidence type="ECO:0000259" key="21">
    <source>
        <dbReference type="PROSITE" id="PS50011"/>
    </source>
</evidence>
<evidence type="ECO:0000256" key="1">
    <source>
        <dbReference type="ARBA" id="ARBA00001946"/>
    </source>
</evidence>
<evidence type="ECO:0000256" key="19">
    <source>
        <dbReference type="RuleBase" id="RU000304"/>
    </source>
</evidence>
<dbReference type="EMBL" id="CAWYQH010000001">
    <property type="protein sequence ID" value="CAK8671179.1"/>
    <property type="molecule type" value="Genomic_DNA"/>
</dbReference>
<dbReference type="PANTHER" id="PTHR24346">
    <property type="entry name" value="MAP/MICROTUBULE AFFINITY-REGULATING KINASE"/>
    <property type="match status" value="1"/>
</dbReference>
<dbReference type="InterPro" id="IPR008271">
    <property type="entry name" value="Ser/Thr_kinase_AS"/>
</dbReference>
<comment type="catalytic activity">
    <reaction evidence="16">
        <text>L-threonyl-[protein] + ATP = O-phospho-L-threonyl-[protein] + ADP + H(+)</text>
        <dbReference type="Rhea" id="RHEA:46608"/>
        <dbReference type="Rhea" id="RHEA-COMP:11060"/>
        <dbReference type="Rhea" id="RHEA-COMP:11605"/>
        <dbReference type="ChEBI" id="CHEBI:15378"/>
        <dbReference type="ChEBI" id="CHEBI:30013"/>
        <dbReference type="ChEBI" id="CHEBI:30616"/>
        <dbReference type="ChEBI" id="CHEBI:61977"/>
        <dbReference type="ChEBI" id="CHEBI:456216"/>
        <dbReference type="EC" id="2.7.11.1"/>
    </reaction>
</comment>
<evidence type="ECO:0000256" key="16">
    <source>
        <dbReference type="ARBA" id="ARBA00047899"/>
    </source>
</evidence>
<organism evidence="22 23">
    <name type="scientific">Clavelina lepadiformis</name>
    <name type="common">Light-bulb sea squirt</name>
    <name type="synonym">Ascidia lepadiformis</name>
    <dbReference type="NCBI Taxonomy" id="159417"/>
    <lineage>
        <taxon>Eukaryota</taxon>
        <taxon>Metazoa</taxon>
        <taxon>Chordata</taxon>
        <taxon>Tunicata</taxon>
        <taxon>Ascidiacea</taxon>
        <taxon>Aplousobranchia</taxon>
        <taxon>Clavelinidae</taxon>
        <taxon>Clavelina</taxon>
    </lineage>
</organism>
<evidence type="ECO:0000256" key="6">
    <source>
        <dbReference type="ARBA" id="ARBA00022553"/>
    </source>
</evidence>
<reference evidence="22 23" key="1">
    <citation type="submission" date="2024-02" db="EMBL/GenBank/DDBJ databases">
        <authorList>
            <person name="Daric V."/>
            <person name="Darras S."/>
        </authorList>
    </citation>
    <scope>NUCLEOTIDE SEQUENCE [LARGE SCALE GENOMIC DNA]</scope>
</reference>
<dbReference type="PROSITE" id="PS50011">
    <property type="entry name" value="PROTEIN_KINASE_DOM"/>
    <property type="match status" value="1"/>
</dbReference>
<evidence type="ECO:0000256" key="9">
    <source>
        <dbReference type="ARBA" id="ARBA00022741"/>
    </source>
</evidence>
<dbReference type="SMART" id="SM00220">
    <property type="entry name" value="S_TKc"/>
    <property type="match status" value="1"/>
</dbReference>
<evidence type="ECO:0000256" key="8">
    <source>
        <dbReference type="ARBA" id="ARBA00022723"/>
    </source>
</evidence>
<evidence type="ECO:0000256" key="18">
    <source>
        <dbReference type="PROSITE-ProRule" id="PRU10141"/>
    </source>
</evidence>
<evidence type="ECO:0000256" key="20">
    <source>
        <dbReference type="SAM" id="MobiDB-lite"/>
    </source>
</evidence>
<comment type="catalytic activity">
    <reaction evidence="17">
        <text>L-seryl-[protein] + ATP = O-phospho-L-seryl-[protein] + ADP + H(+)</text>
        <dbReference type="Rhea" id="RHEA:17989"/>
        <dbReference type="Rhea" id="RHEA-COMP:9863"/>
        <dbReference type="Rhea" id="RHEA-COMP:11604"/>
        <dbReference type="ChEBI" id="CHEBI:15378"/>
        <dbReference type="ChEBI" id="CHEBI:29999"/>
        <dbReference type="ChEBI" id="CHEBI:30616"/>
        <dbReference type="ChEBI" id="CHEBI:83421"/>
        <dbReference type="ChEBI" id="CHEBI:456216"/>
        <dbReference type="EC" id="2.7.11.1"/>
    </reaction>
</comment>
<protein>
    <recommendedName>
        <fullName evidence="3">non-specific serine/threonine protein kinase</fullName>
        <ecNumber evidence="3">2.7.11.1</ecNumber>
    </recommendedName>
</protein>
<keyword evidence="5 19" id="KW-0723">Serine/threonine-protein kinase</keyword>
<evidence type="ECO:0000256" key="2">
    <source>
        <dbReference type="ARBA" id="ARBA00006692"/>
    </source>
</evidence>
<dbReference type="InterPro" id="IPR011009">
    <property type="entry name" value="Kinase-like_dom_sf"/>
</dbReference>
<feature type="domain" description="Protein kinase" evidence="21">
    <location>
        <begin position="21"/>
        <end position="280"/>
    </location>
</feature>
<evidence type="ECO:0000256" key="11">
    <source>
        <dbReference type="ARBA" id="ARBA00022782"/>
    </source>
</evidence>
<accession>A0ABP0EYC5</accession>
<keyword evidence="11" id="KW-0221">Differentiation</keyword>
<comment type="cofactor">
    <cofactor evidence="1">
        <name>Mg(2+)</name>
        <dbReference type="ChEBI" id="CHEBI:18420"/>
    </cofactor>
</comment>
<comment type="similarity">
    <text evidence="2">Belongs to the protein kinase superfamily. CAMK Ser/Thr protein kinase family.</text>
</comment>
<evidence type="ECO:0000256" key="4">
    <source>
        <dbReference type="ARBA" id="ARBA00022473"/>
    </source>
</evidence>
<keyword evidence="10" id="KW-0418">Kinase</keyword>
<keyword evidence="9 18" id="KW-0547">Nucleotide-binding</keyword>
<feature type="region of interest" description="Disordered" evidence="20">
    <location>
        <begin position="291"/>
        <end position="318"/>
    </location>
</feature>
<dbReference type="PROSITE" id="PS00108">
    <property type="entry name" value="PROTEIN_KINASE_ST"/>
    <property type="match status" value="1"/>
</dbReference>
<dbReference type="InterPro" id="IPR000719">
    <property type="entry name" value="Prot_kinase_dom"/>
</dbReference>
<feature type="binding site" evidence="18">
    <location>
        <position position="54"/>
    </location>
    <ligand>
        <name>ATP</name>
        <dbReference type="ChEBI" id="CHEBI:30616"/>
    </ligand>
</feature>
<dbReference type="EC" id="2.7.11.1" evidence="3"/>
<dbReference type="Proteomes" id="UP001642483">
    <property type="component" value="Unassembled WGS sequence"/>
</dbReference>
<keyword evidence="8" id="KW-0479">Metal-binding</keyword>
<dbReference type="PROSITE" id="PS00107">
    <property type="entry name" value="PROTEIN_KINASE_ATP"/>
    <property type="match status" value="1"/>
</dbReference>
<dbReference type="InterPro" id="IPR017441">
    <property type="entry name" value="Protein_kinase_ATP_BS"/>
</dbReference>
<gene>
    <name evidence="22" type="ORF">CVLEPA_LOCUS194</name>
</gene>
<evidence type="ECO:0000256" key="17">
    <source>
        <dbReference type="ARBA" id="ARBA00048679"/>
    </source>
</evidence>
<keyword evidence="14" id="KW-0832">Ubl conjugation</keyword>
<keyword evidence="13" id="KW-0460">Magnesium</keyword>
<proteinExistence type="inferred from homology"/>
<keyword evidence="23" id="KW-1185">Reference proteome</keyword>
<evidence type="ECO:0000256" key="3">
    <source>
        <dbReference type="ARBA" id="ARBA00012513"/>
    </source>
</evidence>
<name>A0ABP0EYC5_CLALP</name>
<evidence type="ECO:0000256" key="7">
    <source>
        <dbReference type="ARBA" id="ARBA00022679"/>
    </source>
</evidence>
<evidence type="ECO:0000256" key="14">
    <source>
        <dbReference type="ARBA" id="ARBA00022843"/>
    </source>
</evidence>
<evidence type="ECO:0000256" key="12">
    <source>
        <dbReference type="ARBA" id="ARBA00022840"/>
    </source>
</evidence>
<keyword evidence="12 18" id="KW-0067">ATP-binding</keyword>
<dbReference type="PANTHER" id="PTHR24346:SF102">
    <property type="entry name" value="TESTIS-SPECIFIC SERINE_THREONINE-PROTEIN KINASE 1"/>
    <property type="match status" value="1"/>
</dbReference>
<evidence type="ECO:0000313" key="22">
    <source>
        <dbReference type="EMBL" id="CAK8671179.1"/>
    </source>
</evidence>
<keyword evidence="6" id="KW-0597">Phosphoprotein</keyword>
<evidence type="ECO:0000256" key="15">
    <source>
        <dbReference type="ARBA" id="ARBA00022871"/>
    </source>
</evidence>
<keyword evidence="7" id="KW-0808">Transferase</keyword>
<feature type="compositionally biased region" description="Polar residues" evidence="20">
    <location>
        <begin position="299"/>
        <end position="318"/>
    </location>
</feature>
<sequence length="318" mass="35686">MLLKLMTLFRSETALLQKKGYVLGSDLGQGSYATVKSAIWQRPGAPKGIKVALKIINDPDMPQDFKEKFLPREIKIVQILNHPNVIKTMEIFNGCKKTYLALEFAGHGDILSYIQLRGALKEQESACFFKQIAQGLSYLHERNIVHRDLKCENILLNSKNRIKLADFGFARQMSKQDLSKTYCGSAAYAAPEILQGIPYHGAKADIWSTGVILFVMNCALMPFRDGNMRSLIMDQRMPLRLTPNLEQRLSLPAKSLMQGILTYDLKKRLNMRQILAHEWIHINRPAANRAGSDSAIMKSGNSSGLETTQRTVSESAAT</sequence>
<evidence type="ECO:0000256" key="5">
    <source>
        <dbReference type="ARBA" id="ARBA00022527"/>
    </source>
</evidence>
<evidence type="ECO:0000256" key="10">
    <source>
        <dbReference type="ARBA" id="ARBA00022777"/>
    </source>
</evidence>
<dbReference type="Gene3D" id="1.10.510.10">
    <property type="entry name" value="Transferase(Phosphotransferase) domain 1"/>
    <property type="match status" value="1"/>
</dbReference>
<dbReference type="Pfam" id="PF00069">
    <property type="entry name" value="Pkinase"/>
    <property type="match status" value="1"/>
</dbReference>
<keyword evidence="4" id="KW-0217">Developmental protein</keyword>
<comment type="caution">
    <text evidence="22">The sequence shown here is derived from an EMBL/GenBank/DDBJ whole genome shotgun (WGS) entry which is preliminary data.</text>
</comment>